<keyword evidence="1" id="KW-0812">Transmembrane</keyword>
<reference evidence="2" key="1">
    <citation type="journal article" date="2014" name="Front. Microbiol.">
        <title>High frequency of phylogenetically diverse reductive dehalogenase-homologous genes in deep subseafloor sedimentary metagenomes.</title>
        <authorList>
            <person name="Kawai M."/>
            <person name="Futagami T."/>
            <person name="Toyoda A."/>
            <person name="Takaki Y."/>
            <person name="Nishi S."/>
            <person name="Hori S."/>
            <person name="Arai W."/>
            <person name="Tsubouchi T."/>
            <person name="Morono Y."/>
            <person name="Uchiyama I."/>
            <person name="Ito T."/>
            <person name="Fujiyama A."/>
            <person name="Inagaki F."/>
            <person name="Takami H."/>
        </authorList>
    </citation>
    <scope>NUCLEOTIDE SEQUENCE</scope>
    <source>
        <strain evidence="2">Expedition CK06-06</strain>
    </source>
</reference>
<organism evidence="2">
    <name type="scientific">marine sediment metagenome</name>
    <dbReference type="NCBI Taxonomy" id="412755"/>
    <lineage>
        <taxon>unclassified sequences</taxon>
        <taxon>metagenomes</taxon>
        <taxon>ecological metagenomes</taxon>
    </lineage>
</organism>
<name>X1HNE2_9ZZZZ</name>
<comment type="caution">
    <text evidence="2">The sequence shown here is derived from an EMBL/GenBank/DDBJ whole genome shotgun (WGS) entry which is preliminary data.</text>
</comment>
<accession>X1HNE2</accession>
<evidence type="ECO:0000313" key="2">
    <source>
        <dbReference type="EMBL" id="GAH71656.1"/>
    </source>
</evidence>
<feature type="transmembrane region" description="Helical" evidence="1">
    <location>
        <begin position="7"/>
        <end position="27"/>
    </location>
</feature>
<gene>
    <name evidence="2" type="ORF">S03H2_49344</name>
</gene>
<dbReference type="EMBL" id="BARU01031171">
    <property type="protein sequence ID" value="GAH71656.1"/>
    <property type="molecule type" value="Genomic_DNA"/>
</dbReference>
<feature type="non-terminal residue" evidence="2">
    <location>
        <position position="255"/>
    </location>
</feature>
<evidence type="ECO:0000256" key="1">
    <source>
        <dbReference type="SAM" id="Phobius"/>
    </source>
</evidence>
<dbReference type="AlphaFoldDB" id="X1HNE2"/>
<protein>
    <submittedName>
        <fullName evidence="2">Uncharacterized protein</fullName>
    </submittedName>
</protein>
<keyword evidence="1" id="KW-1133">Transmembrane helix</keyword>
<proteinExistence type="predicted"/>
<keyword evidence="1" id="KW-0472">Membrane</keyword>
<feature type="transmembrane region" description="Helical" evidence="1">
    <location>
        <begin position="33"/>
        <end position="56"/>
    </location>
</feature>
<sequence>MANTLKSLALLFAGALASVIGGLIIWSPLPNKYLYILCTIVVILILYGSGAISKMWHSYNLWKRMGNKLAARKVGILSDMGWEIKNKESYTWTDISPGEWKEAIEKQAKENKVKIKVELIDVGKNFDPYIAILNPYGGVYPERDVKNFKTLNKMLNYVNERGLLVNVADIPGYWAYNPLLKRRLDATPPSYGIDRAPDGRISIIPVRPFELTPFMEKLGLRVLNTENTELYKWIVEFEDEFDRITEDTGEIEVHR</sequence>